<keyword evidence="2" id="KW-0808">Transferase</keyword>
<name>A0A2T4DSM6_9BACT</name>
<sequence length="238" mass="27969">MRKRKISVCLASYNGENYIEEQINSILCQLDNGDELIISDDSSTDNTVEIIKNLEDNRIVLLVDQKFKSPIFNFENALNYCNGDFIFLSDQDDKWRENKVEVTLKYLNDYDLVVSDCQIINENDEIINESFFALNGSKEGLLKNIVKNSYLGCCMAFKRRVLEKALPFPDLLPMHDWWLGLIGEIYYKTFFASEKLIYYRRHQNNASSTSDKSSNNIFKKLNFRIKMIWELIRTIYKK</sequence>
<dbReference type="Proteomes" id="UP000240608">
    <property type="component" value="Unassembled WGS sequence"/>
</dbReference>
<proteinExistence type="predicted"/>
<protein>
    <submittedName>
        <fullName evidence="2">Alpha-L-Rha alpha-1,3-L-rhamnosyltransferase</fullName>
    </submittedName>
</protein>
<dbReference type="EMBL" id="PYVU01000035">
    <property type="protein sequence ID" value="PTB96810.1"/>
    <property type="molecule type" value="Genomic_DNA"/>
</dbReference>
<feature type="domain" description="Glycosyltransferase 2-like" evidence="1">
    <location>
        <begin position="7"/>
        <end position="164"/>
    </location>
</feature>
<dbReference type="Gene3D" id="3.90.550.10">
    <property type="entry name" value="Spore Coat Polysaccharide Biosynthesis Protein SpsA, Chain A"/>
    <property type="match status" value="1"/>
</dbReference>
<comment type="caution">
    <text evidence="2">The sequence shown here is derived from an EMBL/GenBank/DDBJ whole genome shotgun (WGS) entry which is preliminary data.</text>
</comment>
<dbReference type="InterPro" id="IPR001173">
    <property type="entry name" value="Glyco_trans_2-like"/>
</dbReference>
<evidence type="ECO:0000313" key="3">
    <source>
        <dbReference type="Proteomes" id="UP000240608"/>
    </source>
</evidence>
<dbReference type="GO" id="GO:0016758">
    <property type="term" value="F:hexosyltransferase activity"/>
    <property type="evidence" value="ECO:0007669"/>
    <property type="project" value="UniProtKB-ARBA"/>
</dbReference>
<organism evidence="2 3">
    <name type="scientific">Marivirga lumbricoides</name>
    <dbReference type="NCBI Taxonomy" id="1046115"/>
    <lineage>
        <taxon>Bacteria</taxon>
        <taxon>Pseudomonadati</taxon>
        <taxon>Bacteroidota</taxon>
        <taxon>Cytophagia</taxon>
        <taxon>Cytophagales</taxon>
        <taxon>Marivirgaceae</taxon>
        <taxon>Marivirga</taxon>
    </lineage>
</organism>
<dbReference type="PANTHER" id="PTHR22916">
    <property type="entry name" value="GLYCOSYLTRANSFERASE"/>
    <property type="match status" value="1"/>
</dbReference>
<dbReference type="AlphaFoldDB" id="A0A2T4DSM6"/>
<gene>
    <name evidence="2" type="ORF">C9994_05710</name>
</gene>
<reference evidence="2 3" key="1">
    <citation type="submission" date="2018-03" db="EMBL/GenBank/DDBJ databases">
        <title>Cross-interface Injection: A General Nanoliter Liquid Handling Method Applied to Single Cells Genome Amplification Automated Nanoliter Liquid Handling Applied to Single Cell Multiple Displacement Amplification.</title>
        <authorList>
            <person name="Yun J."/>
            <person name="Xu P."/>
            <person name="Xu J."/>
            <person name="Dai X."/>
            <person name="Wang Y."/>
            <person name="Zheng X."/>
            <person name="Cao C."/>
            <person name="Yi Q."/>
            <person name="Zhu Y."/>
            <person name="Wang L."/>
            <person name="Dong Z."/>
            <person name="Huang Y."/>
            <person name="Huang L."/>
            <person name="Du W."/>
        </authorList>
    </citation>
    <scope>NUCLEOTIDE SEQUENCE [LARGE SCALE GENOMIC DNA]</scope>
    <source>
        <strain evidence="2 3">Z-D1-2</strain>
    </source>
</reference>
<evidence type="ECO:0000313" key="2">
    <source>
        <dbReference type="EMBL" id="PTB96810.1"/>
    </source>
</evidence>
<evidence type="ECO:0000259" key="1">
    <source>
        <dbReference type="Pfam" id="PF00535"/>
    </source>
</evidence>
<dbReference type="Pfam" id="PF00535">
    <property type="entry name" value="Glycos_transf_2"/>
    <property type="match status" value="1"/>
</dbReference>
<dbReference type="InterPro" id="IPR029044">
    <property type="entry name" value="Nucleotide-diphossugar_trans"/>
</dbReference>
<dbReference type="CDD" id="cd04196">
    <property type="entry name" value="GT_2_like_d"/>
    <property type="match status" value="1"/>
</dbReference>
<accession>A0A2T4DSM6</accession>
<dbReference type="PANTHER" id="PTHR22916:SF3">
    <property type="entry name" value="UDP-GLCNAC:BETAGAL BETA-1,3-N-ACETYLGLUCOSAMINYLTRANSFERASE-LIKE PROTEIN 1"/>
    <property type="match status" value="1"/>
</dbReference>
<dbReference type="SUPFAM" id="SSF53448">
    <property type="entry name" value="Nucleotide-diphospho-sugar transferases"/>
    <property type="match status" value="1"/>
</dbReference>